<dbReference type="PANTHER" id="PTHR34552:SF1">
    <property type="entry name" value="PHOTOSYSTEM II REACTION CENTER W PROTEIN, CHLOROPLASTIC"/>
    <property type="match status" value="1"/>
</dbReference>
<keyword evidence="6" id="KW-0793">Thylakoid</keyword>
<keyword evidence="5" id="KW-0934">Plastid</keyword>
<accession>A0ABP0TYE3</accession>
<dbReference type="Proteomes" id="UP001497512">
    <property type="component" value="Chromosome 16"/>
</dbReference>
<keyword evidence="3" id="KW-0150">Chloroplast</keyword>
<evidence type="ECO:0000256" key="10">
    <source>
        <dbReference type="SAM" id="Phobius"/>
    </source>
</evidence>
<proteinExistence type="inferred from homology"/>
<comment type="subcellular location">
    <subcellularLocation>
        <location evidence="1">Plastid</location>
        <location evidence="1">Chloroplast thylakoid membrane</location>
        <topology evidence="1">Single-pass membrane protein</topology>
    </subcellularLocation>
</comment>
<gene>
    <name evidence="11" type="ORF">CSSPTR1EN2_LOCUS9096</name>
</gene>
<evidence type="ECO:0000256" key="7">
    <source>
        <dbReference type="ARBA" id="ARBA00023136"/>
    </source>
</evidence>
<dbReference type="Pfam" id="PF07123">
    <property type="entry name" value="PsbW"/>
    <property type="match status" value="1"/>
</dbReference>
<comment type="similarity">
    <text evidence="2">Belongs to the psbW family.</text>
</comment>
<reference evidence="11" key="1">
    <citation type="submission" date="2024-02" db="EMBL/GenBank/DDBJ databases">
        <authorList>
            <consortium name="ELIXIR-Norway"/>
            <consortium name="Elixir Norway"/>
        </authorList>
    </citation>
    <scope>NUCLEOTIDE SEQUENCE</scope>
</reference>
<keyword evidence="4" id="KW-0602">Photosynthesis</keyword>
<evidence type="ECO:0000256" key="9">
    <source>
        <dbReference type="ARBA" id="ARBA00031756"/>
    </source>
</evidence>
<evidence type="ECO:0000256" key="6">
    <source>
        <dbReference type="ARBA" id="ARBA00023078"/>
    </source>
</evidence>
<keyword evidence="10" id="KW-0812">Transmembrane</keyword>
<feature type="transmembrane region" description="Helical" evidence="10">
    <location>
        <begin position="123"/>
        <end position="141"/>
    </location>
</feature>
<dbReference type="EMBL" id="OZ019908">
    <property type="protein sequence ID" value="CAK9208017.1"/>
    <property type="molecule type" value="Genomic_DNA"/>
</dbReference>
<evidence type="ECO:0000313" key="11">
    <source>
        <dbReference type="EMBL" id="CAK9208017.1"/>
    </source>
</evidence>
<evidence type="ECO:0000256" key="8">
    <source>
        <dbReference type="ARBA" id="ARBA00023276"/>
    </source>
</evidence>
<dbReference type="InterPro" id="IPR009806">
    <property type="entry name" value="PSII_PsbW_class2"/>
</dbReference>
<evidence type="ECO:0000256" key="3">
    <source>
        <dbReference type="ARBA" id="ARBA00022528"/>
    </source>
</evidence>
<sequence length="156" mass="15928">MAAAAAALAATSSAGCVSAAAACSFLHKSLPLSQRAAVARSVIGLPALHMPRIVCSAEERKVDVDEKKSEVSSSSNGFSCSQLMVAMSTASALTAAHPALALVDERLSTEGTGLGLGLSNSKLTWILVGVTTLIWVLYFVYSTGLPEGDDDSGLSL</sequence>
<evidence type="ECO:0000256" key="1">
    <source>
        <dbReference type="ARBA" id="ARBA00004581"/>
    </source>
</evidence>
<keyword evidence="12" id="KW-1185">Reference proteome</keyword>
<evidence type="ECO:0000256" key="4">
    <source>
        <dbReference type="ARBA" id="ARBA00022531"/>
    </source>
</evidence>
<keyword evidence="10" id="KW-1133">Transmembrane helix</keyword>
<evidence type="ECO:0000256" key="2">
    <source>
        <dbReference type="ARBA" id="ARBA00010395"/>
    </source>
</evidence>
<protein>
    <recommendedName>
        <fullName evidence="9">PSII 6.1 kDa protein</fullName>
    </recommendedName>
</protein>
<dbReference type="PANTHER" id="PTHR34552">
    <property type="entry name" value="PHOTOSYSTEM II REACTION CENTER W PROTEIN, CHLOROPLASTIC"/>
    <property type="match status" value="1"/>
</dbReference>
<evidence type="ECO:0000313" key="12">
    <source>
        <dbReference type="Proteomes" id="UP001497512"/>
    </source>
</evidence>
<keyword evidence="7 10" id="KW-0472">Membrane</keyword>
<organism evidence="11 12">
    <name type="scientific">Sphagnum troendelagicum</name>
    <dbReference type="NCBI Taxonomy" id="128251"/>
    <lineage>
        <taxon>Eukaryota</taxon>
        <taxon>Viridiplantae</taxon>
        <taxon>Streptophyta</taxon>
        <taxon>Embryophyta</taxon>
        <taxon>Bryophyta</taxon>
        <taxon>Sphagnophytina</taxon>
        <taxon>Sphagnopsida</taxon>
        <taxon>Sphagnales</taxon>
        <taxon>Sphagnaceae</taxon>
        <taxon>Sphagnum</taxon>
    </lineage>
</organism>
<name>A0ABP0TYE3_9BRYO</name>
<evidence type="ECO:0000256" key="5">
    <source>
        <dbReference type="ARBA" id="ARBA00022640"/>
    </source>
</evidence>
<keyword evidence="8" id="KW-0604">Photosystem II</keyword>